<evidence type="ECO:0000256" key="1">
    <source>
        <dbReference type="ARBA" id="ARBA00022679"/>
    </source>
</evidence>
<evidence type="ECO:0000256" key="3">
    <source>
        <dbReference type="ARBA" id="ARBA00022777"/>
    </source>
</evidence>
<dbReference type="Pfam" id="PF00069">
    <property type="entry name" value="Pkinase"/>
    <property type="match status" value="2"/>
</dbReference>
<dbReference type="EMBL" id="LT934123">
    <property type="protein sequence ID" value="VAI81291.1"/>
    <property type="molecule type" value="Genomic_DNA"/>
</dbReference>
<dbReference type="GO" id="GO:0005524">
    <property type="term" value="F:ATP binding"/>
    <property type="evidence" value="ECO:0007669"/>
    <property type="project" value="UniProtKB-UniRule"/>
</dbReference>
<keyword evidence="4 5" id="KW-0067">ATP-binding</keyword>
<dbReference type="Gene3D" id="1.10.510.10">
    <property type="entry name" value="Transferase(Phosphotransferase) domain 1"/>
    <property type="match status" value="2"/>
</dbReference>
<evidence type="ECO:0000313" key="7">
    <source>
        <dbReference type="EMBL" id="VAI81291.1"/>
    </source>
</evidence>
<dbReference type="GO" id="GO:0004672">
    <property type="term" value="F:protein kinase activity"/>
    <property type="evidence" value="ECO:0007669"/>
    <property type="project" value="InterPro"/>
</dbReference>
<accession>A0A9R0ZR19</accession>
<dbReference type="PROSITE" id="PS00108">
    <property type="entry name" value="PROTEIN_KINASE_ST"/>
    <property type="match status" value="1"/>
</dbReference>
<keyword evidence="8" id="KW-1185">Reference proteome</keyword>
<dbReference type="PANTHER" id="PTHR45707">
    <property type="entry name" value="C2 CALCIUM/LIPID-BINDING PLANT PHOSPHORIBOSYLTRANSFERASE FAMILY PROTEIN"/>
    <property type="match status" value="1"/>
</dbReference>
<dbReference type="InterPro" id="IPR011009">
    <property type="entry name" value="Kinase-like_dom_sf"/>
</dbReference>
<dbReference type="Gene3D" id="3.30.200.20">
    <property type="entry name" value="Phosphorylase Kinase, domain 1"/>
    <property type="match status" value="2"/>
</dbReference>
<proteinExistence type="predicted"/>
<evidence type="ECO:0000256" key="4">
    <source>
        <dbReference type="ARBA" id="ARBA00022840"/>
    </source>
</evidence>
<evidence type="ECO:0000256" key="5">
    <source>
        <dbReference type="PROSITE-ProRule" id="PRU10141"/>
    </source>
</evidence>
<keyword evidence="2 5" id="KW-0547">Nucleotide-binding</keyword>
<evidence type="ECO:0000256" key="2">
    <source>
        <dbReference type="ARBA" id="ARBA00022741"/>
    </source>
</evidence>
<feature type="binding site" evidence="5">
    <location>
        <position position="49"/>
    </location>
    <ligand>
        <name>ATP</name>
        <dbReference type="ChEBI" id="CHEBI:30616"/>
    </ligand>
</feature>
<dbReference type="PANTHER" id="PTHR45707:SF46">
    <property type="entry name" value="PROTEIN KINASE DOMAIN-CONTAINING PROTEIN"/>
    <property type="match status" value="1"/>
</dbReference>
<dbReference type="InterPro" id="IPR000719">
    <property type="entry name" value="Prot_kinase_dom"/>
</dbReference>
<evidence type="ECO:0000313" key="8">
    <source>
        <dbReference type="Proteomes" id="UP000324705"/>
    </source>
</evidence>
<reference evidence="7 8" key="1">
    <citation type="submission" date="2017-09" db="EMBL/GenBank/DDBJ databases">
        <authorList>
            <consortium name="International Durum Wheat Genome Sequencing Consortium (IDWGSC)"/>
            <person name="Milanesi L."/>
        </authorList>
    </citation>
    <scope>NUCLEOTIDE SEQUENCE [LARGE SCALE GENOMIC DNA]</scope>
    <source>
        <strain evidence="8">cv. Svevo</strain>
    </source>
</reference>
<dbReference type="PROSITE" id="PS00109">
    <property type="entry name" value="PROTEIN_KINASE_TYR"/>
    <property type="match status" value="1"/>
</dbReference>
<feature type="domain" description="Protein kinase" evidence="6">
    <location>
        <begin position="369"/>
        <end position="615"/>
    </location>
</feature>
<feature type="domain" description="Protein kinase" evidence="6">
    <location>
        <begin position="21"/>
        <end position="306"/>
    </location>
</feature>
<dbReference type="PROSITE" id="PS50011">
    <property type="entry name" value="PROTEIN_KINASE_DOM"/>
    <property type="match status" value="2"/>
</dbReference>
<name>A0A9R0ZR19_TRITD</name>
<dbReference type="InterPro" id="IPR008271">
    <property type="entry name" value="Ser/Thr_kinase_AS"/>
</dbReference>
<dbReference type="PROSITE" id="PS00107">
    <property type="entry name" value="PROTEIN_KINASE_ATP"/>
    <property type="match status" value="1"/>
</dbReference>
<dbReference type="SMART" id="SM00220">
    <property type="entry name" value="S_TKc"/>
    <property type="match status" value="1"/>
</dbReference>
<dbReference type="SUPFAM" id="SSF56112">
    <property type="entry name" value="Protein kinase-like (PK-like)"/>
    <property type="match status" value="2"/>
</dbReference>
<dbReference type="Gramene" id="TRITD7Av1G270290.2">
    <property type="protein sequence ID" value="TRITD7Av1G270290.2"/>
    <property type="gene ID" value="TRITD7Av1G270290"/>
</dbReference>
<dbReference type="InterPro" id="IPR008266">
    <property type="entry name" value="Tyr_kinase_AS"/>
</dbReference>
<keyword evidence="1" id="KW-0808">Transferase</keyword>
<dbReference type="AlphaFoldDB" id="A0A9R0ZR19"/>
<protein>
    <recommendedName>
        <fullName evidence="6">Protein kinase domain-containing protein</fullName>
    </recommendedName>
</protein>
<dbReference type="Proteomes" id="UP000324705">
    <property type="component" value="Chromosome 7A"/>
</dbReference>
<organism evidence="7 8">
    <name type="scientific">Triticum turgidum subsp. durum</name>
    <name type="common">Durum wheat</name>
    <name type="synonym">Triticum durum</name>
    <dbReference type="NCBI Taxonomy" id="4567"/>
    <lineage>
        <taxon>Eukaryota</taxon>
        <taxon>Viridiplantae</taxon>
        <taxon>Streptophyta</taxon>
        <taxon>Embryophyta</taxon>
        <taxon>Tracheophyta</taxon>
        <taxon>Spermatophyta</taxon>
        <taxon>Magnoliopsida</taxon>
        <taxon>Liliopsida</taxon>
        <taxon>Poales</taxon>
        <taxon>Poaceae</taxon>
        <taxon>BOP clade</taxon>
        <taxon>Pooideae</taxon>
        <taxon>Triticodae</taxon>
        <taxon>Triticeae</taxon>
        <taxon>Triticinae</taxon>
        <taxon>Triticum</taxon>
    </lineage>
</organism>
<dbReference type="InterPro" id="IPR017441">
    <property type="entry name" value="Protein_kinase_ATP_BS"/>
</dbReference>
<gene>
    <name evidence="7" type="ORF">TRITD_7Av1G270290</name>
</gene>
<keyword evidence="3" id="KW-0418">Kinase</keyword>
<evidence type="ECO:0000259" key="6">
    <source>
        <dbReference type="PROSITE" id="PS50011"/>
    </source>
</evidence>
<dbReference type="FunFam" id="3.30.200.20:FF:000465">
    <property type="entry name" value="Cysteine-rich receptor-like protein kinase 6"/>
    <property type="match status" value="1"/>
</dbReference>
<sequence>MGENSSRDITLQLLEAITNNFSEDRKVGSGEYGDVYRGVLDGEDIAVKKLHFLEGTDDRQFHYELRNLIKVSHKNVVRLIGYCYESRHKYMEHNGEPVLAKRMERVLCSEYMHGGSLDKHIADESCGLDWPTCYEIIKGTCEGLNHLHTSWDKPIFHLDLKASNILLDNSMKPKISDIGLFKLVSSTKTGIKEIFTRRQSIWYMPPEYIDMGFISKKFDVFSLGIIIIKVMAGNLGYSNCGIMSPKEFIKLVSENWMKRLHAMPGYYSSHEIDILRVITCVEIALRCVHKDRNERPSIKDIVHELEELEAEIDRIMLLPPDRRQTLLFNQGPGPEFPKINSLCMACNLAQYKIILDFKLSLIEAITNGFSDDQKICSDRYGDVYWAMHNGEEIVVKRLHSLQGLDDNGFLDEMYNLTKVHHKNIGRLIGYCYEPCLVNIEHNEELVSARTIERILCFEYMRGESLDKHIADEPCGLDWPILYKIIKGTCEGLNHLLSAQEKPILHLDLTPGNIFLVKGKTPKIVGFGLWRLIDSTKMHQTKIFKETHGYMPPEYVDIGFISNKYDVFSLGVIIIKMMAGNMGYSRCFKMSPKEFIELVRKNSLSIYHEHHIFCAY</sequence>